<feature type="region of interest" description="Disordered" evidence="4">
    <location>
        <begin position="381"/>
        <end position="409"/>
    </location>
</feature>
<feature type="domain" description="Protein kinase" evidence="6">
    <location>
        <begin position="17"/>
        <end position="302"/>
    </location>
</feature>
<dbReference type="InterPro" id="IPR051681">
    <property type="entry name" value="Ser/Thr_Kinases-Pseudokinases"/>
</dbReference>
<dbReference type="SUPFAM" id="SSF56112">
    <property type="entry name" value="Protein kinase-like (PK-like)"/>
    <property type="match status" value="1"/>
</dbReference>
<dbReference type="Gene3D" id="1.10.510.10">
    <property type="entry name" value="Transferase(Phosphotransferase) domain 1"/>
    <property type="match status" value="1"/>
</dbReference>
<feature type="compositionally biased region" description="Polar residues" evidence="4">
    <location>
        <begin position="600"/>
        <end position="627"/>
    </location>
</feature>
<feature type="region of interest" description="Disordered" evidence="4">
    <location>
        <begin position="600"/>
        <end position="634"/>
    </location>
</feature>
<proteinExistence type="predicted"/>
<feature type="compositionally biased region" description="Basic and acidic residues" evidence="4">
    <location>
        <begin position="381"/>
        <end position="403"/>
    </location>
</feature>
<keyword evidence="2 3" id="KW-0067">ATP-binding</keyword>
<dbReference type="PANTHER" id="PTHR44329:SF291">
    <property type="entry name" value="PROTEIN KINASE DOMAIN-CONTAINING PROTEIN"/>
    <property type="match status" value="1"/>
</dbReference>
<reference evidence="7 8" key="1">
    <citation type="submission" date="2024-02" db="EMBL/GenBank/DDBJ databases">
        <authorList>
            <person name="Daric V."/>
            <person name="Darras S."/>
        </authorList>
    </citation>
    <scope>NUCLEOTIDE SEQUENCE [LARGE SCALE GENOMIC DNA]</scope>
</reference>
<dbReference type="SMART" id="SM00220">
    <property type="entry name" value="S_TKc"/>
    <property type="match status" value="1"/>
</dbReference>
<dbReference type="InterPro" id="IPR017441">
    <property type="entry name" value="Protein_kinase_ATP_BS"/>
</dbReference>
<organism evidence="7 8">
    <name type="scientific">Clavelina lepadiformis</name>
    <name type="common">Light-bulb sea squirt</name>
    <name type="synonym">Ascidia lepadiformis</name>
    <dbReference type="NCBI Taxonomy" id="159417"/>
    <lineage>
        <taxon>Eukaryota</taxon>
        <taxon>Metazoa</taxon>
        <taxon>Chordata</taxon>
        <taxon>Tunicata</taxon>
        <taxon>Ascidiacea</taxon>
        <taxon>Aplousobranchia</taxon>
        <taxon>Clavelinidae</taxon>
        <taxon>Clavelina</taxon>
    </lineage>
</organism>
<evidence type="ECO:0000256" key="3">
    <source>
        <dbReference type="PROSITE-ProRule" id="PRU10141"/>
    </source>
</evidence>
<dbReference type="Pfam" id="PF00069">
    <property type="entry name" value="Pkinase"/>
    <property type="match status" value="1"/>
</dbReference>
<dbReference type="PROSITE" id="PS00107">
    <property type="entry name" value="PROTEIN_KINASE_ATP"/>
    <property type="match status" value="1"/>
</dbReference>
<evidence type="ECO:0000256" key="4">
    <source>
        <dbReference type="SAM" id="MobiDB-lite"/>
    </source>
</evidence>
<feature type="binding site" evidence="3">
    <location>
        <position position="45"/>
    </location>
    <ligand>
        <name>ATP</name>
        <dbReference type="ChEBI" id="CHEBI:30616"/>
    </ligand>
</feature>
<feature type="compositionally biased region" description="Polar residues" evidence="4">
    <location>
        <begin position="511"/>
        <end position="526"/>
    </location>
</feature>
<feature type="transmembrane region" description="Helical" evidence="5">
    <location>
        <begin position="662"/>
        <end position="684"/>
    </location>
</feature>
<evidence type="ECO:0000256" key="1">
    <source>
        <dbReference type="ARBA" id="ARBA00022741"/>
    </source>
</evidence>
<evidence type="ECO:0000313" key="8">
    <source>
        <dbReference type="Proteomes" id="UP001642483"/>
    </source>
</evidence>
<dbReference type="InterPro" id="IPR008271">
    <property type="entry name" value="Ser/Thr_kinase_AS"/>
</dbReference>
<feature type="compositionally biased region" description="Basic and acidic residues" evidence="4">
    <location>
        <begin position="530"/>
        <end position="546"/>
    </location>
</feature>
<dbReference type="InterPro" id="IPR000719">
    <property type="entry name" value="Prot_kinase_dom"/>
</dbReference>
<keyword evidence="5" id="KW-1133">Transmembrane helix</keyword>
<protein>
    <recommendedName>
        <fullName evidence="6">Protein kinase domain-containing protein</fullName>
    </recommendedName>
</protein>
<name>A0ABP0FR24_CLALP</name>
<dbReference type="PROSITE" id="PS50011">
    <property type="entry name" value="PROTEIN_KINASE_DOM"/>
    <property type="match status" value="1"/>
</dbReference>
<dbReference type="PROSITE" id="PS00108">
    <property type="entry name" value="PROTEIN_KINASE_ST"/>
    <property type="match status" value="1"/>
</dbReference>
<accession>A0ABP0FR24</accession>
<dbReference type="PANTHER" id="PTHR44329">
    <property type="entry name" value="SERINE/THREONINE-PROTEIN KINASE TNNI3K-RELATED"/>
    <property type="match status" value="1"/>
</dbReference>
<feature type="region of interest" description="Disordered" evidence="4">
    <location>
        <begin position="511"/>
        <end position="555"/>
    </location>
</feature>
<evidence type="ECO:0000259" key="6">
    <source>
        <dbReference type="PROSITE" id="PS50011"/>
    </source>
</evidence>
<gene>
    <name evidence="7" type="ORF">CVLEPA_LOCUS12285</name>
</gene>
<evidence type="ECO:0000313" key="7">
    <source>
        <dbReference type="EMBL" id="CAK8682073.1"/>
    </source>
</evidence>
<dbReference type="Proteomes" id="UP001642483">
    <property type="component" value="Unassembled WGS sequence"/>
</dbReference>
<keyword evidence="8" id="KW-1185">Reference proteome</keyword>
<keyword evidence="1 3" id="KW-0547">Nucleotide-binding</keyword>
<comment type="caution">
    <text evidence="7">The sequence shown here is derived from an EMBL/GenBank/DDBJ whole genome shotgun (WGS) entry which is preliminary data.</text>
</comment>
<evidence type="ECO:0000256" key="2">
    <source>
        <dbReference type="ARBA" id="ARBA00022840"/>
    </source>
</evidence>
<dbReference type="InterPro" id="IPR011009">
    <property type="entry name" value="Kinase-like_dom_sf"/>
</dbReference>
<sequence length="688" mass="77063">MASSLPKYEASSFKTSWDDQDFLGKGGFAAVRRCNHGQLGKVAVKCFSLCGSSKDMEKITNDIDRELKVLCRLKHYHIVSILATTEWNNCKGIIMEYVDGCNLNSILYEHKEDFKDIPWLLRLRFPHQLAAALLYLHSKSFVHCDLKPLNILLTSHLIVKLADFGSVAIATATGATAPSVDIASNTQHTPFYTAPELLKDLSRKKHSKMDVYSFGIVLYEILTRCTAYSCNHFVKPFLIEYQIINDGQKPFPQYLDEVEASLKDQELEIFKFLNKIMVQCWDFELEKRPDISEVCDEIEEKLRLMNGFDVDYSLDDLKQKKDPEPAKISMKIELNGFLPPFMDGPQPSPAYLPIPAQSSSNSAMSIQDEVNGGSYTVQIRESSKNNETDAEMTSKEEPEHRTSETASDLSETLQVMKLTVNEGKSRSSDLKINVNSEISSSYKKQLPESKSSFFPRLTRSYEQTNAGDDKQMPTQMIVQAEVYDNEEANDEVADDLQIVLIKQSLLQPEVATSETSTLVKNNSNADVDNESIKESNHGSSVEDPKKAAASYKQRNDRELPTQMIVQAEVYDNEEANGEVADDLQIVLIKQSLLQPEVATSETSTLLQNNSNADVDNNESIAESNHGSSLEGPKKAASCSVGIDKEKFDEHAKTVCYYLYSSFYAFIVFCLLTCQSLLALICHLLNGGD</sequence>
<keyword evidence="5" id="KW-0472">Membrane</keyword>
<evidence type="ECO:0000256" key="5">
    <source>
        <dbReference type="SAM" id="Phobius"/>
    </source>
</evidence>
<keyword evidence="5" id="KW-0812">Transmembrane</keyword>
<dbReference type="EMBL" id="CAWYQH010000090">
    <property type="protein sequence ID" value="CAK8682073.1"/>
    <property type="molecule type" value="Genomic_DNA"/>
</dbReference>